<keyword evidence="1" id="KW-1133">Transmembrane helix</keyword>
<feature type="transmembrane region" description="Helical" evidence="1">
    <location>
        <begin position="45"/>
        <end position="78"/>
    </location>
</feature>
<evidence type="ECO:0000256" key="1">
    <source>
        <dbReference type="SAM" id="Phobius"/>
    </source>
</evidence>
<keyword evidence="1" id="KW-0472">Membrane</keyword>
<keyword evidence="3" id="KW-1185">Reference proteome</keyword>
<proteinExistence type="predicted"/>
<sequence length="130" mass="13234">MSVLSLEAVLGVMALVWVGLTREGPGGGGTAADRSVDDGGIGSFGFLVPLFLVALGLVLGAFLLFAVAVAVLPLAALSAWLGRRAPGREAWLWTPVVAAAVVGVTVVGCGFLAGGGRETMAWMWLVGIQR</sequence>
<evidence type="ECO:0000313" key="3">
    <source>
        <dbReference type="Proteomes" id="UP001499942"/>
    </source>
</evidence>
<comment type="caution">
    <text evidence="2">The sequence shown here is derived from an EMBL/GenBank/DDBJ whole genome shotgun (WGS) entry which is preliminary data.</text>
</comment>
<protein>
    <recommendedName>
        <fullName evidence="4">Tripartite tricarboxylate transporter TctB family protein</fullName>
    </recommendedName>
</protein>
<evidence type="ECO:0008006" key="4">
    <source>
        <dbReference type="Google" id="ProtNLM"/>
    </source>
</evidence>
<evidence type="ECO:0000313" key="2">
    <source>
        <dbReference type="EMBL" id="GAA2482992.1"/>
    </source>
</evidence>
<dbReference type="Proteomes" id="UP001499942">
    <property type="component" value="Unassembled WGS sequence"/>
</dbReference>
<name>A0ABP5YKQ8_9ACTN</name>
<keyword evidence="1" id="KW-0812">Transmembrane</keyword>
<organism evidence="2 3">
    <name type="scientific">Streptomyces gobitricini</name>
    <dbReference type="NCBI Taxonomy" id="68211"/>
    <lineage>
        <taxon>Bacteria</taxon>
        <taxon>Bacillati</taxon>
        <taxon>Actinomycetota</taxon>
        <taxon>Actinomycetes</taxon>
        <taxon>Kitasatosporales</taxon>
        <taxon>Streptomycetaceae</taxon>
        <taxon>Streptomyces</taxon>
    </lineage>
</organism>
<dbReference type="RefSeq" id="WP_344357331.1">
    <property type="nucleotide sequence ID" value="NZ_BAAASR010000006.1"/>
</dbReference>
<gene>
    <name evidence="2" type="ORF">GCM10010393_12130</name>
</gene>
<feature type="transmembrane region" description="Helical" evidence="1">
    <location>
        <begin position="90"/>
        <end position="113"/>
    </location>
</feature>
<reference evidence="3" key="1">
    <citation type="journal article" date="2019" name="Int. J. Syst. Evol. Microbiol.">
        <title>The Global Catalogue of Microorganisms (GCM) 10K type strain sequencing project: providing services to taxonomists for standard genome sequencing and annotation.</title>
        <authorList>
            <consortium name="The Broad Institute Genomics Platform"/>
            <consortium name="The Broad Institute Genome Sequencing Center for Infectious Disease"/>
            <person name="Wu L."/>
            <person name="Ma J."/>
        </authorList>
    </citation>
    <scope>NUCLEOTIDE SEQUENCE [LARGE SCALE GENOMIC DNA]</scope>
    <source>
        <strain evidence="3">JCM 5062</strain>
    </source>
</reference>
<dbReference type="EMBL" id="BAAASR010000006">
    <property type="protein sequence ID" value="GAA2482992.1"/>
    <property type="molecule type" value="Genomic_DNA"/>
</dbReference>
<accession>A0ABP5YKQ8</accession>